<dbReference type="Proteomes" id="UP000237365">
    <property type="component" value="Unassembled WGS sequence"/>
</dbReference>
<dbReference type="Gene3D" id="3.30.70.1230">
    <property type="entry name" value="Nucleotide cyclase"/>
    <property type="match status" value="1"/>
</dbReference>
<evidence type="ECO:0000313" key="2">
    <source>
        <dbReference type="Proteomes" id="UP000237365"/>
    </source>
</evidence>
<comment type="caution">
    <text evidence="1">The sequence shown here is derived from an EMBL/GenBank/DDBJ whole genome shotgun (WGS) entry which is preliminary data.</text>
</comment>
<name>A0AB35Z6I0_SERMA</name>
<gene>
    <name evidence="1" type="ORF">C3R40_020580</name>
</gene>
<dbReference type="InterPro" id="IPR029787">
    <property type="entry name" value="Nucleotide_cyclase"/>
</dbReference>
<reference evidence="1 2" key="2">
    <citation type="submission" date="2024-07" db="EMBL/GenBank/DDBJ databases">
        <authorList>
            <person name="Raymann K."/>
        </authorList>
    </citation>
    <scope>NUCLEOTIDE SEQUENCE [LARGE SCALE GENOMIC DNA]</scope>
    <source>
        <strain evidence="1 2">KZ19</strain>
    </source>
</reference>
<reference evidence="1 2" key="1">
    <citation type="submission" date="2024-07" db="EMBL/GenBank/DDBJ databases">
        <title>Making a pathogen? Evaluating the impact of protist predation on the evolution of virulence in Serratia marcescens.</title>
        <authorList>
            <person name="Hopkins H."/>
            <person name="Lopezguerra C."/>
            <person name="Lau M.-J."/>
        </authorList>
    </citation>
    <scope>NUCLEOTIDE SEQUENCE [LARGE SCALE GENOMIC DNA]</scope>
    <source>
        <strain evidence="1 2">KZ19</strain>
    </source>
</reference>
<dbReference type="EMBL" id="PQGI02000003">
    <property type="protein sequence ID" value="MEX3189012.1"/>
    <property type="molecule type" value="Genomic_DNA"/>
</dbReference>
<dbReference type="AlphaFoldDB" id="A0AB35Z6I0"/>
<dbReference type="SUPFAM" id="SSF55073">
    <property type="entry name" value="Nucleotide cyclase"/>
    <property type="match status" value="1"/>
</dbReference>
<sequence length="287" mass="32354">MKEYTGAVFFVDILGVGALTQGKIEISEKDFSAHNFRYDSKFSEHQFCAKLLLKFRRVLISSTTHVKNIKVAQLSDCAFIWSDDPDIVVNVARDIMWKSVLGGLLCRGGLANGQIVEPDKINTKLGMFICGGAVTDAVRLEGTGKGARVFVKQELVSELKKIPYTAFVPRKSLIDFSTIDEFKWYRYPDVIKSANENLNKKLVMNEIVKLIAMLKHSPKYIWNASNPLGRVQLASSIDIISSETEVLAGNSDLKFDYENMVDNLNNRSEEKYKKTLINYHKLIKSSV</sequence>
<proteinExistence type="predicted"/>
<organism evidence="1 2">
    <name type="scientific">Serratia marcescens</name>
    <dbReference type="NCBI Taxonomy" id="615"/>
    <lineage>
        <taxon>Bacteria</taxon>
        <taxon>Pseudomonadati</taxon>
        <taxon>Pseudomonadota</taxon>
        <taxon>Gammaproteobacteria</taxon>
        <taxon>Enterobacterales</taxon>
        <taxon>Yersiniaceae</taxon>
        <taxon>Serratia</taxon>
    </lineage>
</organism>
<evidence type="ECO:0000313" key="1">
    <source>
        <dbReference type="EMBL" id="MEX3189012.1"/>
    </source>
</evidence>
<protein>
    <submittedName>
        <fullName evidence="1">Uncharacterized protein</fullName>
    </submittedName>
</protein>
<dbReference type="RefSeq" id="WP_146049810.1">
    <property type="nucleotide sequence ID" value="NZ_PQGI02000003.1"/>
</dbReference>
<accession>A0AB35Z6I0</accession>